<evidence type="ECO:0000313" key="1">
    <source>
        <dbReference type="EMBL" id="TJY65606.1"/>
    </source>
</evidence>
<dbReference type="RefSeq" id="WP_136820735.1">
    <property type="nucleotide sequence ID" value="NZ_BMJX01000003.1"/>
</dbReference>
<dbReference type="AlphaFoldDB" id="A0A4U0H2B8"/>
<evidence type="ECO:0000313" key="2">
    <source>
        <dbReference type="Proteomes" id="UP000309872"/>
    </source>
</evidence>
<keyword evidence="2" id="KW-1185">Reference proteome</keyword>
<accession>A0A4U0H2B8</accession>
<reference evidence="1 2" key="1">
    <citation type="submission" date="2019-04" db="EMBL/GenBank/DDBJ databases">
        <title>Sphingobacterium olei sp. nov., isolated from oil-contaminated soil.</title>
        <authorList>
            <person name="Liu B."/>
        </authorList>
    </citation>
    <scope>NUCLEOTIDE SEQUENCE [LARGE SCALE GENOMIC DNA]</scope>
    <source>
        <strain evidence="1 2">Y3L14</strain>
    </source>
</reference>
<sequence>MYVSIRSYNVYFLFSSSCSTNGREVLSGEERGDDVNWKSIYNEWANGTGPVRSIFEGDHEANNQIQSDYLYGIAIREFNDSGLSKSRTNVDFWPIVDNILVGTHNTQVQMMGSYNASFYKLGNKTLSLIQDSKSGTSFYYHLPVQRY</sequence>
<dbReference type="PROSITE" id="PS51257">
    <property type="entry name" value="PROKAR_LIPOPROTEIN"/>
    <property type="match status" value="1"/>
</dbReference>
<proteinExistence type="predicted"/>
<dbReference type="EMBL" id="SUKA01000003">
    <property type="protein sequence ID" value="TJY65606.1"/>
    <property type="molecule type" value="Genomic_DNA"/>
</dbReference>
<protein>
    <submittedName>
        <fullName evidence="1">Uncharacterized protein</fullName>
    </submittedName>
</protein>
<dbReference type="OrthoDB" id="9765204at2"/>
<organism evidence="1 2">
    <name type="scientific">Sphingobacterium alkalisoli</name>
    <dbReference type="NCBI Taxonomy" id="1874115"/>
    <lineage>
        <taxon>Bacteria</taxon>
        <taxon>Pseudomonadati</taxon>
        <taxon>Bacteroidota</taxon>
        <taxon>Sphingobacteriia</taxon>
        <taxon>Sphingobacteriales</taxon>
        <taxon>Sphingobacteriaceae</taxon>
        <taxon>Sphingobacterium</taxon>
    </lineage>
</organism>
<comment type="caution">
    <text evidence="1">The sequence shown here is derived from an EMBL/GenBank/DDBJ whole genome shotgun (WGS) entry which is preliminary data.</text>
</comment>
<dbReference type="Proteomes" id="UP000309872">
    <property type="component" value="Unassembled WGS sequence"/>
</dbReference>
<gene>
    <name evidence="1" type="ORF">FAZ19_10755</name>
</gene>
<name>A0A4U0H2B8_9SPHI</name>